<dbReference type="EMBL" id="JAVDQF010000001">
    <property type="protein sequence ID" value="MDR6267858.1"/>
    <property type="molecule type" value="Genomic_DNA"/>
</dbReference>
<comment type="caution">
    <text evidence="1">The sequence shown here is derived from an EMBL/GenBank/DDBJ whole genome shotgun (WGS) entry which is preliminary data.</text>
</comment>
<dbReference type="Proteomes" id="UP001185069">
    <property type="component" value="Unassembled WGS sequence"/>
</dbReference>
<organism evidence="1 2">
    <name type="scientific">Arthrobacter russicus</name>
    <dbReference type="NCBI Taxonomy" id="172040"/>
    <lineage>
        <taxon>Bacteria</taxon>
        <taxon>Bacillati</taxon>
        <taxon>Actinomycetota</taxon>
        <taxon>Actinomycetes</taxon>
        <taxon>Micrococcales</taxon>
        <taxon>Micrococcaceae</taxon>
        <taxon>Arthrobacter</taxon>
    </lineage>
</organism>
<sequence length="134" mass="14250">MADPDEHRFYVYFQQGAAALPDAVQALTLHDLSAGALDSVPESFSVVAEGLEFVVTLDESAAAAQHARAMAEQTGFRGLAACDARFAVEVADLPAALSEINTMMELQGALQDCCNGYVVLAWNDGVVEPWTVES</sequence>
<reference evidence="1 2" key="1">
    <citation type="submission" date="2023-07" db="EMBL/GenBank/DDBJ databases">
        <title>Sequencing the genomes of 1000 actinobacteria strains.</title>
        <authorList>
            <person name="Klenk H.-P."/>
        </authorList>
    </citation>
    <scope>NUCLEOTIDE SEQUENCE [LARGE SCALE GENOMIC DNA]</scope>
    <source>
        <strain evidence="1 2">DSM 14555</strain>
    </source>
</reference>
<name>A0ABU1J613_9MICC</name>
<protein>
    <submittedName>
        <fullName evidence="1">Uncharacterized protein</fullName>
    </submittedName>
</protein>
<accession>A0ABU1J613</accession>
<keyword evidence="2" id="KW-1185">Reference proteome</keyword>
<evidence type="ECO:0000313" key="2">
    <source>
        <dbReference type="Proteomes" id="UP001185069"/>
    </source>
</evidence>
<dbReference type="RefSeq" id="WP_309795137.1">
    <property type="nucleotide sequence ID" value="NZ_BAAAHY010000006.1"/>
</dbReference>
<proteinExistence type="predicted"/>
<evidence type="ECO:0000313" key="1">
    <source>
        <dbReference type="EMBL" id="MDR6267858.1"/>
    </source>
</evidence>
<gene>
    <name evidence="1" type="ORF">JOE69_000096</name>
</gene>